<protein>
    <recommendedName>
        <fullName evidence="2">ASPIC/UnbV domain-containing protein</fullName>
    </recommendedName>
</protein>
<accession>A0AAV8UFK7</accession>
<keyword evidence="1" id="KW-0732">Signal</keyword>
<dbReference type="PANTHER" id="PTHR44103:SF1">
    <property type="entry name" value="PROPROTEIN CONVERTASE P"/>
    <property type="match status" value="1"/>
</dbReference>
<dbReference type="Gene3D" id="2.130.10.130">
    <property type="entry name" value="Integrin alpha, N-terminal"/>
    <property type="match status" value="1"/>
</dbReference>
<comment type="caution">
    <text evidence="3">The sequence shown here is derived from an EMBL/GenBank/DDBJ whole genome shotgun (WGS) entry which is preliminary data.</text>
</comment>
<dbReference type="InterPro" id="IPR011519">
    <property type="entry name" value="UnbV_ASPIC"/>
</dbReference>
<sequence>MSKYYGATIADIDCDGRYDLFLSNHGNNVEWYYSEGHNMFKSKDPRLYLHDVHGTAAADMDNDGMMDVVVAIGGSGGRKPGLPIYFKVNEDKTFRKDAGTSFGFGKETMRGRCPTFLDIDHDGDLDLVFLNQDKLDDPRGNYVYENMGRGKFRLRENTGLEFIGGWTHTLIDYNNDGNLDFLVFHLRTLEVYAGTGSFKFVRQENVFPANRVWRTTSVAEIDYDNDGDFDLFLARGFPGRYNIPNTLLENRGGKYVDVTSKTNLGLLGHNGHVTYGDFNNDGYIDLYLTVNTDYNTRRQNDIMLLSRKGMDFVQVKNTGTESQNQYEDGNNSIAFDFDLDGKVDILSGMRNSTWNLYRNQTPPGNRHYVIVRVGRPTAINLNPKLKRSPMGAVVTVVTKNKKFMRRVTTPGRSHSQAFMDTLHFGLGQEKQIKSIIVDYMGGVRLVREIGLSVDKIITIGKVCKCPKGTNGPKCKLTHPKCSLKRCGGQRCERMFFKNNKNTIYYCIVGR</sequence>
<dbReference type="Pfam" id="PF13517">
    <property type="entry name" value="FG-GAP_3"/>
    <property type="match status" value="3"/>
</dbReference>
<dbReference type="SUPFAM" id="SSF69318">
    <property type="entry name" value="Integrin alpha N-terminal domain"/>
    <property type="match status" value="1"/>
</dbReference>
<dbReference type="EMBL" id="JAMWBK010000011">
    <property type="protein sequence ID" value="KAJ8901251.1"/>
    <property type="molecule type" value="Genomic_DNA"/>
</dbReference>
<evidence type="ECO:0000259" key="2">
    <source>
        <dbReference type="Pfam" id="PF07593"/>
    </source>
</evidence>
<dbReference type="InterPro" id="IPR028994">
    <property type="entry name" value="Integrin_alpha_N"/>
</dbReference>
<proteinExistence type="predicted"/>
<dbReference type="Pfam" id="PF07593">
    <property type="entry name" value="UnbV_ASPIC"/>
    <property type="match status" value="1"/>
</dbReference>
<reference evidence="3 4" key="1">
    <citation type="journal article" date="2023" name="Nat. Commun.">
        <title>Origin of minicircular mitochondrial genomes in red algae.</title>
        <authorList>
            <person name="Lee Y."/>
            <person name="Cho C.H."/>
            <person name="Lee Y.M."/>
            <person name="Park S.I."/>
            <person name="Yang J.H."/>
            <person name="West J.A."/>
            <person name="Bhattacharya D."/>
            <person name="Yoon H.S."/>
        </authorList>
    </citation>
    <scope>NUCLEOTIDE SEQUENCE [LARGE SCALE GENOMIC DNA]</scope>
    <source>
        <strain evidence="3 4">CCMP1338</strain>
        <tissue evidence="3">Whole cell</tissue>
    </source>
</reference>
<organism evidence="3 4">
    <name type="scientific">Rhodosorus marinus</name>
    <dbReference type="NCBI Taxonomy" id="101924"/>
    <lineage>
        <taxon>Eukaryota</taxon>
        <taxon>Rhodophyta</taxon>
        <taxon>Stylonematophyceae</taxon>
        <taxon>Stylonematales</taxon>
        <taxon>Stylonemataceae</taxon>
        <taxon>Rhodosorus</taxon>
    </lineage>
</organism>
<evidence type="ECO:0000256" key="1">
    <source>
        <dbReference type="ARBA" id="ARBA00022729"/>
    </source>
</evidence>
<dbReference type="Proteomes" id="UP001157974">
    <property type="component" value="Unassembled WGS sequence"/>
</dbReference>
<dbReference type="AlphaFoldDB" id="A0AAV8UFK7"/>
<evidence type="ECO:0000313" key="4">
    <source>
        <dbReference type="Proteomes" id="UP001157974"/>
    </source>
</evidence>
<name>A0AAV8UFK7_9RHOD</name>
<evidence type="ECO:0000313" key="3">
    <source>
        <dbReference type="EMBL" id="KAJ8901251.1"/>
    </source>
</evidence>
<feature type="domain" description="ASPIC/UnbV" evidence="2">
    <location>
        <begin position="390"/>
        <end position="442"/>
    </location>
</feature>
<dbReference type="PANTHER" id="PTHR44103">
    <property type="entry name" value="PROPROTEIN CONVERTASE P"/>
    <property type="match status" value="1"/>
</dbReference>
<keyword evidence="4" id="KW-1185">Reference proteome</keyword>
<gene>
    <name evidence="3" type="ORF">NDN08_007100</name>
</gene>
<dbReference type="InterPro" id="IPR013517">
    <property type="entry name" value="FG-GAP"/>
</dbReference>